<keyword evidence="2" id="KW-1185">Reference proteome</keyword>
<reference evidence="1 2" key="2">
    <citation type="journal article" date="2013" name="Plant Cell Physiol.">
        <title>Rice Annotation Project Database (RAP-DB): an integrative and interactive database for rice genomics.</title>
        <authorList>
            <person name="Sakai H."/>
            <person name="Lee S.S."/>
            <person name="Tanaka T."/>
            <person name="Numa H."/>
            <person name="Kim J."/>
            <person name="Kawahara Y."/>
            <person name="Wakimoto H."/>
            <person name="Yang C.C."/>
            <person name="Iwamoto M."/>
            <person name="Abe T."/>
            <person name="Yamada Y."/>
            <person name="Muto A."/>
            <person name="Inokuchi H."/>
            <person name="Ikemura T."/>
            <person name="Matsumoto T."/>
            <person name="Sasaki T."/>
            <person name="Itoh T."/>
        </authorList>
    </citation>
    <scope>NUCLEOTIDE SEQUENCE [LARGE SCALE GENOMIC DNA]</scope>
    <source>
        <strain evidence="2">cv. Nipponbare</strain>
    </source>
</reference>
<reference evidence="1 2" key="3">
    <citation type="journal article" date="2013" name="Rice">
        <title>Improvement of the Oryza sativa Nipponbare reference genome using next generation sequence and optical map data.</title>
        <authorList>
            <person name="Kawahara Y."/>
            <person name="de la Bastide M."/>
            <person name="Hamilton J.P."/>
            <person name="Kanamori H."/>
            <person name="McCombie W.R."/>
            <person name="Ouyang S."/>
            <person name="Schwartz D.C."/>
            <person name="Tanaka T."/>
            <person name="Wu J."/>
            <person name="Zhou S."/>
            <person name="Childs K.L."/>
            <person name="Davidson R.M."/>
            <person name="Lin H."/>
            <person name="Quesada-Ocampo L."/>
            <person name="Vaillancourt B."/>
            <person name="Sakai H."/>
            <person name="Lee S.S."/>
            <person name="Kim J."/>
            <person name="Numa H."/>
            <person name="Itoh T."/>
            <person name="Buell C.R."/>
            <person name="Matsumoto T."/>
        </authorList>
    </citation>
    <scope>NUCLEOTIDE SEQUENCE [LARGE SCALE GENOMIC DNA]</scope>
    <source>
        <strain evidence="2">cv. Nipponbare</strain>
    </source>
</reference>
<evidence type="ECO:0000313" key="2">
    <source>
        <dbReference type="Proteomes" id="UP000059680"/>
    </source>
</evidence>
<evidence type="ECO:0000313" key="1">
    <source>
        <dbReference type="EMBL" id="BAT01093.1"/>
    </source>
</evidence>
<dbReference type="InParanoid" id="A0A0P0X5G2"/>
<organism evidence="1 2">
    <name type="scientific">Oryza sativa subsp. japonica</name>
    <name type="common">Rice</name>
    <dbReference type="NCBI Taxonomy" id="39947"/>
    <lineage>
        <taxon>Eukaryota</taxon>
        <taxon>Viridiplantae</taxon>
        <taxon>Streptophyta</taxon>
        <taxon>Embryophyta</taxon>
        <taxon>Tracheophyta</taxon>
        <taxon>Spermatophyta</taxon>
        <taxon>Magnoliopsida</taxon>
        <taxon>Liliopsida</taxon>
        <taxon>Poales</taxon>
        <taxon>Poaceae</taxon>
        <taxon>BOP clade</taxon>
        <taxon>Oryzoideae</taxon>
        <taxon>Oryzeae</taxon>
        <taxon>Oryzinae</taxon>
        <taxon>Oryza</taxon>
        <taxon>Oryza sativa</taxon>
    </lineage>
</organism>
<dbReference type="AlphaFoldDB" id="A0A0P0X5G2"/>
<sequence length="120" mass="13980">MSRIIPYLSKYPPRPSVPKSSENISCTFLIYCLDHRGSKTRFEKRRTDRFSTSSFPKYMYHLKIWSSTRYCFRPLVNAEDESESRPKGFSTITLVQPFPDDADLLAHFTTSRNIFGGIDK</sequence>
<protein>
    <submittedName>
        <fullName evidence="1">Os07g0406350 protein</fullName>
    </submittedName>
</protein>
<proteinExistence type="predicted"/>
<gene>
    <name evidence="1" type="ordered locus">Os07g0406350</name>
    <name evidence="1" type="ORF">OSNPB_070406350</name>
</gene>
<reference evidence="2" key="1">
    <citation type="journal article" date="2005" name="Nature">
        <title>The map-based sequence of the rice genome.</title>
        <authorList>
            <consortium name="International rice genome sequencing project (IRGSP)"/>
            <person name="Matsumoto T."/>
            <person name="Wu J."/>
            <person name="Kanamori H."/>
            <person name="Katayose Y."/>
            <person name="Fujisawa M."/>
            <person name="Namiki N."/>
            <person name="Mizuno H."/>
            <person name="Yamamoto K."/>
            <person name="Antonio B.A."/>
            <person name="Baba T."/>
            <person name="Sakata K."/>
            <person name="Nagamura Y."/>
            <person name="Aoki H."/>
            <person name="Arikawa K."/>
            <person name="Arita K."/>
            <person name="Bito T."/>
            <person name="Chiden Y."/>
            <person name="Fujitsuka N."/>
            <person name="Fukunaka R."/>
            <person name="Hamada M."/>
            <person name="Harada C."/>
            <person name="Hayashi A."/>
            <person name="Hijishita S."/>
            <person name="Honda M."/>
            <person name="Hosokawa S."/>
            <person name="Ichikawa Y."/>
            <person name="Idonuma A."/>
            <person name="Iijima M."/>
            <person name="Ikeda M."/>
            <person name="Ikeno M."/>
            <person name="Ito K."/>
            <person name="Ito S."/>
            <person name="Ito T."/>
            <person name="Ito Y."/>
            <person name="Ito Y."/>
            <person name="Iwabuchi A."/>
            <person name="Kamiya K."/>
            <person name="Karasawa W."/>
            <person name="Kurita K."/>
            <person name="Katagiri S."/>
            <person name="Kikuta A."/>
            <person name="Kobayashi H."/>
            <person name="Kobayashi N."/>
            <person name="Machita K."/>
            <person name="Maehara T."/>
            <person name="Masukawa M."/>
            <person name="Mizubayashi T."/>
            <person name="Mukai Y."/>
            <person name="Nagasaki H."/>
            <person name="Nagata Y."/>
            <person name="Naito S."/>
            <person name="Nakashima M."/>
            <person name="Nakama Y."/>
            <person name="Nakamichi Y."/>
            <person name="Nakamura M."/>
            <person name="Meguro A."/>
            <person name="Negishi M."/>
            <person name="Ohta I."/>
            <person name="Ohta T."/>
            <person name="Okamoto M."/>
            <person name="Ono N."/>
            <person name="Saji S."/>
            <person name="Sakaguchi M."/>
            <person name="Sakai K."/>
            <person name="Shibata M."/>
            <person name="Shimokawa T."/>
            <person name="Song J."/>
            <person name="Takazaki Y."/>
            <person name="Terasawa K."/>
            <person name="Tsugane M."/>
            <person name="Tsuji K."/>
            <person name="Ueda S."/>
            <person name="Waki K."/>
            <person name="Yamagata H."/>
            <person name="Yamamoto M."/>
            <person name="Yamamoto S."/>
            <person name="Yamane H."/>
            <person name="Yoshiki S."/>
            <person name="Yoshihara R."/>
            <person name="Yukawa K."/>
            <person name="Zhong H."/>
            <person name="Yano M."/>
            <person name="Yuan Q."/>
            <person name="Ouyang S."/>
            <person name="Liu J."/>
            <person name="Jones K.M."/>
            <person name="Gansberger K."/>
            <person name="Moffat K."/>
            <person name="Hill J."/>
            <person name="Bera J."/>
            <person name="Fadrosh D."/>
            <person name="Jin S."/>
            <person name="Johri S."/>
            <person name="Kim M."/>
            <person name="Overton L."/>
            <person name="Reardon M."/>
            <person name="Tsitrin T."/>
            <person name="Vuong H."/>
            <person name="Weaver B."/>
            <person name="Ciecko A."/>
            <person name="Tallon L."/>
            <person name="Jackson J."/>
            <person name="Pai G."/>
            <person name="Aken S.V."/>
            <person name="Utterback T."/>
            <person name="Reidmuller S."/>
            <person name="Feldblyum T."/>
            <person name="Hsiao J."/>
            <person name="Zismann V."/>
            <person name="Iobst S."/>
            <person name="de Vazeille A.R."/>
            <person name="Buell C.R."/>
            <person name="Ying K."/>
            <person name="Li Y."/>
            <person name="Lu T."/>
            <person name="Huang Y."/>
            <person name="Zhao Q."/>
            <person name="Feng Q."/>
            <person name="Zhang L."/>
            <person name="Zhu J."/>
            <person name="Weng Q."/>
            <person name="Mu J."/>
            <person name="Lu Y."/>
            <person name="Fan D."/>
            <person name="Liu Y."/>
            <person name="Guan J."/>
            <person name="Zhang Y."/>
            <person name="Yu S."/>
            <person name="Liu X."/>
            <person name="Zhang Y."/>
            <person name="Hong G."/>
            <person name="Han B."/>
            <person name="Choisne N."/>
            <person name="Demange N."/>
            <person name="Orjeda G."/>
            <person name="Samain S."/>
            <person name="Cattolico L."/>
            <person name="Pelletier E."/>
            <person name="Couloux A."/>
            <person name="Segurens B."/>
            <person name="Wincker P."/>
            <person name="D'Hont A."/>
            <person name="Scarpelli C."/>
            <person name="Weissenbach J."/>
            <person name="Salanoubat M."/>
            <person name="Quetier F."/>
            <person name="Yu Y."/>
            <person name="Kim H.R."/>
            <person name="Rambo T."/>
            <person name="Currie J."/>
            <person name="Collura K."/>
            <person name="Luo M."/>
            <person name="Yang T."/>
            <person name="Ammiraju J.S.S."/>
            <person name="Engler F."/>
            <person name="Soderlund C."/>
            <person name="Wing R.A."/>
            <person name="Palmer L.E."/>
            <person name="de la Bastide M."/>
            <person name="Spiegel L."/>
            <person name="Nascimento L."/>
            <person name="Zutavern T."/>
            <person name="O'Shaughnessy A."/>
            <person name="Dike S."/>
            <person name="Dedhia N."/>
            <person name="Preston R."/>
            <person name="Balija V."/>
            <person name="McCombie W.R."/>
            <person name="Chow T."/>
            <person name="Chen H."/>
            <person name="Chung M."/>
            <person name="Chen C."/>
            <person name="Shaw J."/>
            <person name="Wu H."/>
            <person name="Hsiao K."/>
            <person name="Chao Y."/>
            <person name="Chu M."/>
            <person name="Cheng C."/>
            <person name="Hour A."/>
            <person name="Lee P."/>
            <person name="Lin S."/>
            <person name="Lin Y."/>
            <person name="Liou J."/>
            <person name="Liu S."/>
            <person name="Hsing Y."/>
            <person name="Raghuvanshi S."/>
            <person name="Mohanty A."/>
            <person name="Bharti A.K."/>
            <person name="Gaur A."/>
            <person name="Gupta V."/>
            <person name="Kumar D."/>
            <person name="Ravi V."/>
            <person name="Vij S."/>
            <person name="Kapur A."/>
            <person name="Khurana P."/>
            <person name="Khurana P."/>
            <person name="Khurana J.P."/>
            <person name="Tyagi A.K."/>
            <person name="Gaikwad K."/>
            <person name="Singh A."/>
            <person name="Dalal V."/>
            <person name="Srivastava S."/>
            <person name="Dixit A."/>
            <person name="Pal A.K."/>
            <person name="Ghazi I.A."/>
            <person name="Yadav M."/>
            <person name="Pandit A."/>
            <person name="Bhargava A."/>
            <person name="Sureshbabu K."/>
            <person name="Batra K."/>
            <person name="Sharma T.R."/>
            <person name="Mohapatra T."/>
            <person name="Singh N.K."/>
            <person name="Messing J."/>
            <person name="Nelson A.B."/>
            <person name="Fuks G."/>
            <person name="Kavchok S."/>
            <person name="Keizer G."/>
            <person name="Linton E."/>
            <person name="Llaca V."/>
            <person name="Song R."/>
            <person name="Tanyolac B."/>
            <person name="Young S."/>
            <person name="Ho-Il K."/>
            <person name="Hahn J.H."/>
            <person name="Sangsakoo G."/>
            <person name="Vanavichit A."/>
            <person name="de Mattos Luiz.A.T."/>
            <person name="Zimmer P.D."/>
            <person name="Malone G."/>
            <person name="Dellagostin O."/>
            <person name="de Oliveira A.C."/>
            <person name="Bevan M."/>
            <person name="Bancroft I."/>
            <person name="Minx P."/>
            <person name="Cordum H."/>
            <person name="Wilson R."/>
            <person name="Cheng Z."/>
            <person name="Jin W."/>
            <person name="Jiang J."/>
            <person name="Leong S.A."/>
            <person name="Iwama H."/>
            <person name="Gojobori T."/>
            <person name="Itoh T."/>
            <person name="Niimura Y."/>
            <person name="Fujii Y."/>
            <person name="Habara T."/>
            <person name="Sakai H."/>
            <person name="Sato Y."/>
            <person name="Wilson G."/>
            <person name="Kumar K."/>
            <person name="McCouch S."/>
            <person name="Juretic N."/>
            <person name="Hoen D."/>
            <person name="Wright S."/>
            <person name="Bruskiewich R."/>
            <person name="Bureau T."/>
            <person name="Miyao A."/>
            <person name="Hirochika H."/>
            <person name="Nishikawa T."/>
            <person name="Kadowaki K."/>
            <person name="Sugiura M."/>
            <person name="Burr B."/>
            <person name="Sasaki T."/>
        </authorList>
    </citation>
    <scope>NUCLEOTIDE SEQUENCE [LARGE SCALE GENOMIC DNA]</scope>
    <source>
        <strain evidence="2">cv. Nipponbare</strain>
    </source>
</reference>
<dbReference type="Proteomes" id="UP000059680">
    <property type="component" value="Chromosome 7"/>
</dbReference>
<dbReference type="Gramene" id="Os07t0406350-00">
    <property type="protein sequence ID" value="Os07t0406350-00"/>
    <property type="gene ID" value="Os07g0406350"/>
</dbReference>
<name>A0A0P0X5G2_ORYSJ</name>
<accession>A0A0P0X5G2</accession>
<dbReference type="PaxDb" id="39947-A0A0P0X5G2"/>
<dbReference type="EMBL" id="AP014963">
    <property type="protein sequence ID" value="BAT01093.1"/>
    <property type="molecule type" value="Genomic_DNA"/>
</dbReference>